<keyword evidence="13 16" id="KW-0496">Mitochondrion</keyword>
<organism evidence="18 19">
    <name type="scientific">Striga hermonthica</name>
    <name type="common">Purple witchweed</name>
    <name type="synonym">Buchnera hermonthica</name>
    <dbReference type="NCBI Taxonomy" id="68872"/>
    <lineage>
        <taxon>Eukaryota</taxon>
        <taxon>Viridiplantae</taxon>
        <taxon>Streptophyta</taxon>
        <taxon>Embryophyta</taxon>
        <taxon>Tracheophyta</taxon>
        <taxon>Spermatophyta</taxon>
        <taxon>Magnoliopsida</taxon>
        <taxon>eudicotyledons</taxon>
        <taxon>Gunneridae</taxon>
        <taxon>Pentapetalae</taxon>
        <taxon>asterids</taxon>
        <taxon>lamiids</taxon>
        <taxon>Lamiales</taxon>
        <taxon>Orobanchaceae</taxon>
        <taxon>Buchnereae</taxon>
        <taxon>Striga</taxon>
    </lineage>
</organism>
<evidence type="ECO:0000256" key="14">
    <source>
        <dbReference type="ARBA" id="ARBA00023136"/>
    </source>
</evidence>
<keyword evidence="12 16" id="KW-0560">Oxidoreductase</keyword>
<comment type="subcellular location">
    <subcellularLocation>
        <location evidence="1 16">Mitochondrion inner membrane</location>
        <topology evidence="1 16">Single-pass membrane protein</topology>
    </subcellularLocation>
</comment>
<dbReference type="PROSITE" id="PS00911">
    <property type="entry name" value="DHODEHASE_1"/>
    <property type="match status" value="1"/>
</dbReference>
<keyword evidence="14" id="KW-0472">Membrane</keyword>
<dbReference type="Gene3D" id="3.20.20.70">
    <property type="entry name" value="Aldolase class I"/>
    <property type="match status" value="1"/>
</dbReference>
<dbReference type="PANTHER" id="PTHR48109">
    <property type="entry name" value="DIHYDROOROTATE DEHYDROGENASE (QUINONE), MITOCHONDRIAL-RELATED"/>
    <property type="match status" value="1"/>
</dbReference>
<dbReference type="AlphaFoldDB" id="A0A9N7MY07"/>
<comment type="cofactor">
    <cofactor evidence="16">
        <name>FMN</name>
        <dbReference type="ChEBI" id="CHEBI:58210"/>
    </cofactor>
    <text evidence="16">Binds 1 FMN per subunit.</text>
</comment>
<evidence type="ECO:0000256" key="13">
    <source>
        <dbReference type="ARBA" id="ARBA00023128"/>
    </source>
</evidence>
<keyword evidence="10" id="KW-0809">Transit peptide</keyword>
<evidence type="ECO:0000256" key="4">
    <source>
        <dbReference type="ARBA" id="ARBA00012791"/>
    </source>
</evidence>
<comment type="catalytic activity">
    <reaction evidence="15 16">
        <text>(S)-dihydroorotate + a quinone = orotate + a quinol</text>
        <dbReference type="Rhea" id="RHEA:30187"/>
        <dbReference type="ChEBI" id="CHEBI:24646"/>
        <dbReference type="ChEBI" id="CHEBI:30839"/>
        <dbReference type="ChEBI" id="CHEBI:30864"/>
        <dbReference type="ChEBI" id="CHEBI:132124"/>
        <dbReference type="EC" id="1.3.5.2"/>
    </reaction>
</comment>
<keyword evidence="8" id="KW-0812">Transmembrane</keyword>
<proteinExistence type="inferred from homology"/>
<dbReference type="InterPro" id="IPR001295">
    <property type="entry name" value="Dihydroorotate_DH_CS"/>
</dbReference>
<dbReference type="SUPFAM" id="SSF51395">
    <property type="entry name" value="FMN-linked oxidoreductases"/>
    <property type="match status" value="1"/>
</dbReference>
<evidence type="ECO:0000256" key="11">
    <source>
        <dbReference type="ARBA" id="ARBA00022989"/>
    </source>
</evidence>
<gene>
    <name evidence="18" type="ORF">SHERM_15671</name>
</gene>
<keyword evidence="19" id="KW-1185">Reference proteome</keyword>
<keyword evidence="9 16" id="KW-0999">Mitochondrion inner membrane</keyword>
<protein>
    <recommendedName>
        <fullName evidence="5 16">Dihydroorotate dehydrogenase (quinone), mitochondrial</fullName>
        <shortName evidence="16">DHOdehase</shortName>
        <ecNumber evidence="4 16">1.3.5.2</ecNumber>
    </recommendedName>
</protein>
<evidence type="ECO:0000256" key="3">
    <source>
        <dbReference type="ARBA" id="ARBA00005359"/>
    </source>
</evidence>
<dbReference type="Pfam" id="PF01180">
    <property type="entry name" value="DHO_dh"/>
    <property type="match status" value="1"/>
</dbReference>
<dbReference type="CDD" id="cd04738">
    <property type="entry name" value="DHOD_2_like"/>
    <property type="match status" value="1"/>
</dbReference>
<evidence type="ECO:0000313" key="18">
    <source>
        <dbReference type="EMBL" id="CAA0815767.1"/>
    </source>
</evidence>
<sequence>MAMRVALKFGKECCMHRNKVKFNDYFRHCFCTTASVGAASTPSKIPKKVPHFSKKGRLFTGAAIGLLIGGGAYASTVDEATFCGWLFSATKLVNPLFAFLDPEVAHRLAVSAAARGWVPIEKRADPQILELKVWGRRFSNPIGLSAGFDKNAEAVEGLLGLGFGFVEVGSVTPVPQEGNPKPRIFRLRKEGAIINRCGFNSEGIVAVAKRLGAQHGKRKMETSSSSSFTEEEVIHGGKAGPGILGVNLGKNKTSEDAAADYVQGVHTLSQYADYLVINISSPNTPGLRQLQGRKQLKDIVKKVQAARDEMQWGEEGPPPLLVKIAPDLSKQDLEDIAAVCTYNFSLSFLIIISNTTIQRPDAVSQNPVAEETGGLSGKPLFNLSTNILKDMYSLTKGRIPLIGCGGVSSGEDAYKKIRAGAILVQLYTAFAYGGPALIPQIKNELAECLERDGFKSIYEAVGADCR</sequence>
<reference evidence="18" key="1">
    <citation type="submission" date="2019-12" db="EMBL/GenBank/DDBJ databases">
        <authorList>
            <person name="Scholes J."/>
        </authorList>
    </citation>
    <scope>NUCLEOTIDE SEQUENCE</scope>
</reference>
<evidence type="ECO:0000256" key="9">
    <source>
        <dbReference type="ARBA" id="ARBA00022792"/>
    </source>
</evidence>
<evidence type="ECO:0000256" key="16">
    <source>
        <dbReference type="RuleBase" id="RU361255"/>
    </source>
</evidence>
<dbReference type="EMBL" id="CACSLK010013162">
    <property type="protein sequence ID" value="CAA0815767.1"/>
    <property type="molecule type" value="Genomic_DNA"/>
</dbReference>
<dbReference type="GO" id="GO:0006207">
    <property type="term" value="P:'de novo' pyrimidine nucleobase biosynthetic process"/>
    <property type="evidence" value="ECO:0007669"/>
    <property type="project" value="InterPro"/>
</dbReference>
<dbReference type="PANTHER" id="PTHR48109:SF4">
    <property type="entry name" value="DIHYDROOROTATE DEHYDROGENASE (QUINONE), MITOCHONDRIAL"/>
    <property type="match status" value="1"/>
</dbReference>
<dbReference type="Proteomes" id="UP001153555">
    <property type="component" value="Unassembled WGS sequence"/>
</dbReference>
<evidence type="ECO:0000256" key="1">
    <source>
        <dbReference type="ARBA" id="ARBA00004434"/>
    </source>
</evidence>
<evidence type="ECO:0000256" key="7">
    <source>
        <dbReference type="ARBA" id="ARBA00022643"/>
    </source>
</evidence>
<evidence type="ECO:0000256" key="5">
    <source>
        <dbReference type="ARBA" id="ARBA00017599"/>
    </source>
</evidence>
<dbReference type="NCBIfam" id="TIGR01036">
    <property type="entry name" value="pyrD_sub2"/>
    <property type="match status" value="1"/>
</dbReference>
<dbReference type="NCBIfam" id="NF003645">
    <property type="entry name" value="PRK05286.1-2"/>
    <property type="match status" value="1"/>
</dbReference>
<comment type="similarity">
    <text evidence="3 16">Belongs to the dihydroorotate dehydrogenase family. Type 2 subfamily.</text>
</comment>
<evidence type="ECO:0000256" key="15">
    <source>
        <dbReference type="ARBA" id="ARBA00048639"/>
    </source>
</evidence>
<comment type="pathway">
    <text evidence="2 16">Pyrimidine metabolism; UMP biosynthesis via de novo pathway; orotate from (S)-dihydroorotate (quinone route): step 1/1.</text>
</comment>
<keyword evidence="11" id="KW-1133">Transmembrane helix</keyword>
<dbReference type="GO" id="GO:0106430">
    <property type="term" value="F:dihydroorotate dehydrogenase (quinone) activity"/>
    <property type="evidence" value="ECO:0007669"/>
    <property type="project" value="UniProtKB-EC"/>
</dbReference>
<dbReference type="InterPro" id="IPR005719">
    <property type="entry name" value="Dihydroorotate_DH_2"/>
</dbReference>
<dbReference type="EC" id="1.3.5.2" evidence="4 16"/>
<evidence type="ECO:0000256" key="12">
    <source>
        <dbReference type="ARBA" id="ARBA00023002"/>
    </source>
</evidence>
<dbReference type="InterPro" id="IPR013785">
    <property type="entry name" value="Aldolase_TIM"/>
</dbReference>
<dbReference type="InterPro" id="IPR005720">
    <property type="entry name" value="Dihydroorotate_DH_cat"/>
</dbReference>
<dbReference type="InterPro" id="IPR050074">
    <property type="entry name" value="DHO_dehydrogenase"/>
</dbReference>
<evidence type="ECO:0000313" key="19">
    <source>
        <dbReference type="Proteomes" id="UP001153555"/>
    </source>
</evidence>
<dbReference type="NCBIfam" id="NF003652">
    <property type="entry name" value="PRK05286.2-5"/>
    <property type="match status" value="1"/>
</dbReference>
<dbReference type="OrthoDB" id="14784at2759"/>
<comment type="caution">
    <text evidence="18">The sequence shown here is derived from an EMBL/GenBank/DDBJ whole genome shotgun (WGS) entry which is preliminary data.</text>
</comment>
<accession>A0A9N7MY07</accession>
<evidence type="ECO:0000256" key="8">
    <source>
        <dbReference type="ARBA" id="ARBA00022692"/>
    </source>
</evidence>
<evidence type="ECO:0000256" key="2">
    <source>
        <dbReference type="ARBA" id="ARBA00005161"/>
    </source>
</evidence>
<dbReference type="GO" id="GO:0009220">
    <property type="term" value="P:pyrimidine ribonucleotide biosynthetic process"/>
    <property type="evidence" value="ECO:0007669"/>
    <property type="project" value="TreeGrafter"/>
</dbReference>
<evidence type="ECO:0000256" key="6">
    <source>
        <dbReference type="ARBA" id="ARBA00022630"/>
    </source>
</evidence>
<name>A0A9N7MY07_STRHE</name>
<keyword evidence="7 16" id="KW-0288">FMN</keyword>
<evidence type="ECO:0000259" key="17">
    <source>
        <dbReference type="Pfam" id="PF01180"/>
    </source>
</evidence>
<evidence type="ECO:0000256" key="10">
    <source>
        <dbReference type="ARBA" id="ARBA00022946"/>
    </source>
</evidence>
<dbReference type="GO" id="GO:0005743">
    <property type="term" value="C:mitochondrial inner membrane"/>
    <property type="evidence" value="ECO:0007669"/>
    <property type="project" value="UniProtKB-SubCell"/>
</dbReference>
<dbReference type="FunFam" id="3.20.20.70:FF:000066">
    <property type="entry name" value="Dihydroorotate dehydrogenase (quinone), mitochondrial"/>
    <property type="match status" value="1"/>
</dbReference>
<keyword evidence="6 16" id="KW-0285">Flavoprotein</keyword>
<feature type="domain" description="Dihydroorotate dehydrogenase catalytic" evidence="17">
    <location>
        <begin position="129"/>
        <end position="449"/>
    </location>
</feature>
<dbReference type="PROSITE" id="PS00912">
    <property type="entry name" value="DHODEHASE_2"/>
    <property type="match status" value="1"/>
</dbReference>